<evidence type="ECO:0000313" key="1">
    <source>
        <dbReference type="EMBL" id="MBO1075666.1"/>
    </source>
</evidence>
<gene>
    <name evidence="1" type="ORF">IAI60_13705</name>
</gene>
<dbReference type="EMBL" id="JACTNF010000013">
    <property type="protein sequence ID" value="MBO1075666.1"/>
    <property type="molecule type" value="Genomic_DNA"/>
</dbReference>
<proteinExistence type="predicted"/>
<dbReference type="Proteomes" id="UP001518990">
    <property type="component" value="Unassembled WGS sequence"/>
</dbReference>
<protein>
    <submittedName>
        <fullName evidence="1">DUF2125 domain-containing protein</fullName>
    </submittedName>
</protein>
<name>A0ABS3KH60_9PROT</name>
<sequence>MLVPLLLLAGAHAALLWWMSGQLQAALENWAALRRAQGWQVEYGAPERAGWPFAATLRLPAMRLAAEGLEWRAEALRLSVTPEHHDRLRLEPEGAQQISLGGPPMPLQAGSLSAVLTLDGSAPPLAGVLEGTALRLESPAGPIGLDHLQAAFDASGPDATAMTARLRGLALPGNQPLGPKIEETTLQALLHGRLDGFGPIRQRAAAWRDAGGWVEVQGMTLRWGSMAASAAATLALDDALQPSGAGTLRVANPGETLDAMADAGLVPPRTAAMARRILPLLTRLDAGGGAPVIELPVTLEEGALSAARIPLLRLRPLAWP</sequence>
<reference evidence="1 2" key="1">
    <citation type="submission" date="2020-09" db="EMBL/GenBank/DDBJ databases">
        <title>Roseomonas.</title>
        <authorList>
            <person name="Zhu W."/>
        </authorList>
    </citation>
    <scope>NUCLEOTIDE SEQUENCE [LARGE SCALE GENOMIC DNA]</scope>
    <source>
        <strain evidence="1 2">1311</strain>
    </source>
</reference>
<comment type="caution">
    <text evidence="1">The sequence shown here is derived from an EMBL/GenBank/DDBJ whole genome shotgun (WGS) entry which is preliminary data.</text>
</comment>
<dbReference type="Pfam" id="PF09898">
    <property type="entry name" value="DUF2125"/>
    <property type="match status" value="1"/>
</dbReference>
<accession>A0ABS3KH60</accession>
<keyword evidence="2" id="KW-1185">Reference proteome</keyword>
<organism evidence="1 2">
    <name type="scientific">Roseomonas marmotae</name>
    <dbReference type="NCBI Taxonomy" id="2768161"/>
    <lineage>
        <taxon>Bacteria</taxon>
        <taxon>Pseudomonadati</taxon>
        <taxon>Pseudomonadota</taxon>
        <taxon>Alphaproteobacteria</taxon>
        <taxon>Acetobacterales</taxon>
        <taxon>Roseomonadaceae</taxon>
        <taxon>Roseomonas</taxon>
    </lineage>
</organism>
<dbReference type="RefSeq" id="WP_207448035.1">
    <property type="nucleotide sequence ID" value="NZ_CP061091.1"/>
</dbReference>
<dbReference type="InterPro" id="IPR018666">
    <property type="entry name" value="DUF2125"/>
</dbReference>
<evidence type="ECO:0000313" key="2">
    <source>
        <dbReference type="Proteomes" id="UP001518990"/>
    </source>
</evidence>